<dbReference type="AlphaFoldDB" id="A0A7X1KLQ7"/>
<evidence type="ECO:0000256" key="6">
    <source>
        <dbReference type="SAM" id="SignalP"/>
    </source>
</evidence>
<evidence type="ECO:0000256" key="4">
    <source>
        <dbReference type="ARBA" id="ARBA00023157"/>
    </source>
</evidence>
<protein>
    <submittedName>
        <fullName evidence="8">Thioredoxin domain-containing protein</fullName>
    </submittedName>
</protein>
<dbReference type="Gene3D" id="1.10.40.110">
    <property type="match status" value="1"/>
</dbReference>
<keyword evidence="9" id="KW-1185">Reference proteome</keyword>
<feature type="signal peptide" evidence="6">
    <location>
        <begin position="1"/>
        <end position="29"/>
    </location>
</feature>
<dbReference type="Gene3D" id="3.40.30.10">
    <property type="entry name" value="Glutaredoxin"/>
    <property type="match status" value="1"/>
</dbReference>
<evidence type="ECO:0000256" key="2">
    <source>
        <dbReference type="ARBA" id="ARBA00022729"/>
    </source>
</evidence>
<dbReference type="InterPro" id="IPR012336">
    <property type="entry name" value="Thioredoxin-like_fold"/>
</dbReference>
<dbReference type="GO" id="GO:0016491">
    <property type="term" value="F:oxidoreductase activity"/>
    <property type="evidence" value="ECO:0007669"/>
    <property type="project" value="UniProtKB-KW"/>
</dbReference>
<gene>
    <name evidence="8" type="ORF">H7F51_09875</name>
</gene>
<comment type="similarity">
    <text evidence="1">Belongs to the thioredoxin family. DsbA subfamily.</text>
</comment>
<dbReference type="SUPFAM" id="SSF52833">
    <property type="entry name" value="Thioredoxin-like"/>
    <property type="match status" value="1"/>
</dbReference>
<dbReference type="InterPro" id="IPR036249">
    <property type="entry name" value="Thioredoxin-like_sf"/>
</dbReference>
<dbReference type="Pfam" id="PF13462">
    <property type="entry name" value="Thioredoxin_4"/>
    <property type="match status" value="1"/>
</dbReference>
<evidence type="ECO:0000256" key="5">
    <source>
        <dbReference type="ARBA" id="ARBA00023284"/>
    </source>
</evidence>
<dbReference type="PANTHER" id="PTHR13887:SF14">
    <property type="entry name" value="DISULFIDE BOND FORMATION PROTEIN D"/>
    <property type="match status" value="1"/>
</dbReference>
<dbReference type="Proteomes" id="UP000566813">
    <property type="component" value="Unassembled WGS sequence"/>
</dbReference>
<evidence type="ECO:0000313" key="8">
    <source>
        <dbReference type="EMBL" id="MBC2665832.1"/>
    </source>
</evidence>
<evidence type="ECO:0000256" key="1">
    <source>
        <dbReference type="ARBA" id="ARBA00005791"/>
    </source>
</evidence>
<accession>A0A7X1KLQ7</accession>
<keyword evidence="5" id="KW-0676">Redox-active center</keyword>
<keyword evidence="3" id="KW-0560">Oxidoreductase</keyword>
<reference evidence="8 9" key="1">
    <citation type="submission" date="2020-08" db="EMBL/GenBank/DDBJ databases">
        <title>The genome sequence of type strain Novosphingobium flavum NBRC 111647.</title>
        <authorList>
            <person name="Liu Y."/>
        </authorList>
    </citation>
    <scope>NUCLEOTIDE SEQUENCE [LARGE SCALE GENOMIC DNA]</scope>
    <source>
        <strain evidence="8 9">NBRC 111647</strain>
    </source>
</reference>
<dbReference type="EMBL" id="JACLAW010000006">
    <property type="protein sequence ID" value="MBC2665832.1"/>
    <property type="molecule type" value="Genomic_DNA"/>
</dbReference>
<name>A0A7X1KLQ7_9SPHN</name>
<feature type="chain" id="PRO_5030668497" evidence="6">
    <location>
        <begin position="30"/>
        <end position="251"/>
    </location>
</feature>
<comment type="caution">
    <text evidence="8">The sequence shown here is derived from an EMBL/GenBank/DDBJ whole genome shotgun (WGS) entry which is preliminary data.</text>
</comment>
<evidence type="ECO:0000259" key="7">
    <source>
        <dbReference type="Pfam" id="PF13462"/>
    </source>
</evidence>
<keyword evidence="2 6" id="KW-0732">Signal</keyword>
<sequence length="251" mass="26063">MTRTLLVRLTATALIAPLVLGLAACKKDAASEGAAAPSGPVTAAAPPAGKAWKDVVASTGDGGYLMGNPNAPVKLVEYGSLSCPHCAKLAQEGFPTLVDNYVASGKVSLEFRSFAIHPQDVPLTVLAECGGTDTFFPLAEELYKNYDEVTERTMKGADAANKLGTLPDNQRFVTLSEVLGFTDFFAARGLSKDQQKACLSDFAKASAVAKNSEAYSAKGIDSTPTLLINGTKVEGATWAELDAALKAAGVS</sequence>
<evidence type="ECO:0000313" key="9">
    <source>
        <dbReference type="Proteomes" id="UP000566813"/>
    </source>
</evidence>
<proteinExistence type="inferred from homology"/>
<dbReference type="PROSITE" id="PS51257">
    <property type="entry name" value="PROKAR_LIPOPROTEIN"/>
    <property type="match status" value="1"/>
</dbReference>
<dbReference type="RefSeq" id="WP_185664075.1">
    <property type="nucleotide sequence ID" value="NZ_JACLAW010000006.1"/>
</dbReference>
<organism evidence="8 9">
    <name type="scientific">Novosphingobium flavum</name>
    <dbReference type="NCBI Taxonomy" id="1778672"/>
    <lineage>
        <taxon>Bacteria</taxon>
        <taxon>Pseudomonadati</taxon>
        <taxon>Pseudomonadota</taxon>
        <taxon>Alphaproteobacteria</taxon>
        <taxon>Sphingomonadales</taxon>
        <taxon>Sphingomonadaceae</taxon>
        <taxon>Novosphingobium</taxon>
    </lineage>
</organism>
<evidence type="ECO:0000256" key="3">
    <source>
        <dbReference type="ARBA" id="ARBA00023002"/>
    </source>
</evidence>
<dbReference type="PANTHER" id="PTHR13887">
    <property type="entry name" value="GLUTATHIONE S-TRANSFERASE KAPPA"/>
    <property type="match status" value="1"/>
</dbReference>
<feature type="domain" description="Thioredoxin-like fold" evidence="7">
    <location>
        <begin position="63"/>
        <end position="246"/>
    </location>
</feature>
<keyword evidence="4" id="KW-1015">Disulfide bond</keyword>